<organism evidence="1 2">
    <name type="scientific">Marivita hallyeonensis</name>
    <dbReference type="NCBI Taxonomy" id="996342"/>
    <lineage>
        <taxon>Bacteria</taxon>
        <taxon>Pseudomonadati</taxon>
        <taxon>Pseudomonadota</taxon>
        <taxon>Alphaproteobacteria</taxon>
        <taxon>Rhodobacterales</taxon>
        <taxon>Roseobacteraceae</taxon>
        <taxon>Marivita</taxon>
    </lineage>
</organism>
<gene>
    <name evidence="1" type="ORF">SAMN05443551_0281</name>
</gene>
<dbReference type="RefSeq" id="WP_072775748.1">
    <property type="nucleotide sequence ID" value="NZ_FQXC01000001.1"/>
</dbReference>
<dbReference type="AlphaFoldDB" id="A0A1M5LU79"/>
<dbReference type="EMBL" id="FQXC01000001">
    <property type="protein sequence ID" value="SHG68546.1"/>
    <property type="molecule type" value="Genomic_DNA"/>
</dbReference>
<protein>
    <submittedName>
        <fullName evidence="1">Uncharacterized protein</fullName>
    </submittedName>
</protein>
<reference evidence="1 2" key="1">
    <citation type="submission" date="2016-11" db="EMBL/GenBank/DDBJ databases">
        <authorList>
            <person name="Jaros S."/>
            <person name="Januszkiewicz K."/>
            <person name="Wedrychowicz H."/>
        </authorList>
    </citation>
    <scope>NUCLEOTIDE SEQUENCE [LARGE SCALE GENOMIC DNA]</scope>
    <source>
        <strain evidence="1 2">DSM 29431</strain>
    </source>
</reference>
<proteinExistence type="predicted"/>
<accession>A0A1M5LU79</accession>
<dbReference type="OrthoDB" id="793614at2"/>
<evidence type="ECO:0000313" key="2">
    <source>
        <dbReference type="Proteomes" id="UP000184221"/>
    </source>
</evidence>
<sequence>MYIQKCVKGIAGDPSGLIGLTQSEAQEIISQDNGIMSNWWRKEHRITPHMVANVLTAHNLDRHLHDYENFGDETPFISLASGAVERNTILQQNFAYSAIDTALQFATDDWTRPGALFFCWVATSHYPAVEVSNVAEAVRDINIYQRWSPYQLEGELTAKVHIPSNQIERVEWWDPSHGHWRPQHTWSNLKYVEPDVLSNIRELV</sequence>
<name>A0A1M5LU79_9RHOB</name>
<evidence type="ECO:0000313" key="1">
    <source>
        <dbReference type="EMBL" id="SHG68546.1"/>
    </source>
</evidence>
<keyword evidence="2" id="KW-1185">Reference proteome</keyword>
<dbReference type="Proteomes" id="UP000184221">
    <property type="component" value="Unassembled WGS sequence"/>
</dbReference>